<sequence>MSIKAFFMFICCFIFIYLLLIGITLMAFKLVMERFERQNSLSLL</sequence>
<feature type="transmembrane region" description="Helical" evidence="1">
    <location>
        <begin position="6"/>
        <end position="28"/>
    </location>
</feature>
<organism evidence="2 3">
    <name type="scientific">Shewanella algae</name>
    <dbReference type="NCBI Taxonomy" id="38313"/>
    <lineage>
        <taxon>Bacteria</taxon>
        <taxon>Pseudomonadati</taxon>
        <taxon>Pseudomonadota</taxon>
        <taxon>Gammaproteobacteria</taxon>
        <taxon>Alteromonadales</taxon>
        <taxon>Shewanellaceae</taxon>
        <taxon>Shewanella</taxon>
    </lineage>
</organism>
<dbReference type="Proteomes" id="UP000254069">
    <property type="component" value="Unassembled WGS sequence"/>
</dbReference>
<evidence type="ECO:0000313" key="2">
    <source>
        <dbReference type="EMBL" id="SUI75357.1"/>
    </source>
</evidence>
<reference evidence="2 3" key="1">
    <citation type="submission" date="2018-06" db="EMBL/GenBank/DDBJ databases">
        <authorList>
            <consortium name="Pathogen Informatics"/>
            <person name="Doyle S."/>
        </authorList>
    </citation>
    <scope>NUCLEOTIDE SEQUENCE [LARGE SCALE GENOMIC DNA]</scope>
    <source>
        <strain evidence="2 3">NCTC10738</strain>
    </source>
</reference>
<evidence type="ECO:0000256" key="1">
    <source>
        <dbReference type="SAM" id="Phobius"/>
    </source>
</evidence>
<name>A0A380A6K1_9GAMM</name>
<dbReference type="EMBL" id="UGYO01000001">
    <property type="protein sequence ID" value="SUI75357.1"/>
    <property type="molecule type" value="Genomic_DNA"/>
</dbReference>
<accession>A0A380A6K1</accession>
<keyword evidence="1" id="KW-0812">Transmembrane</keyword>
<gene>
    <name evidence="2" type="ORF">NCTC10738_02335</name>
</gene>
<keyword evidence="1" id="KW-1133">Transmembrane helix</keyword>
<protein>
    <submittedName>
        <fullName evidence="2">Uncharacterized protein</fullName>
    </submittedName>
</protein>
<evidence type="ECO:0000313" key="3">
    <source>
        <dbReference type="Proteomes" id="UP000254069"/>
    </source>
</evidence>
<dbReference type="AlphaFoldDB" id="A0A380A6K1"/>
<proteinExistence type="predicted"/>
<keyword evidence="1" id="KW-0472">Membrane</keyword>
<keyword evidence="3" id="KW-1185">Reference proteome</keyword>